<reference evidence="14" key="1">
    <citation type="submission" date="2020-01" db="EMBL/GenBank/DDBJ databases">
        <title>Draft genome sequence of the Termite Coptotermes fromosanus.</title>
        <authorList>
            <person name="Itakura S."/>
            <person name="Yosikawa Y."/>
            <person name="Umezawa K."/>
        </authorList>
    </citation>
    <scope>NUCLEOTIDE SEQUENCE [LARGE SCALE GENOMIC DNA]</scope>
</reference>
<dbReference type="PANTHER" id="PTHR22826:SF106">
    <property type="entry name" value="TRIO, ISOFORM A"/>
    <property type="match status" value="1"/>
</dbReference>
<dbReference type="InterPro" id="IPR000719">
    <property type="entry name" value="Prot_kinase_dom"/>
</dbReference>
<protein>
    <recommendedName>
        <fullName evidence="15">Non-specific serine/threonine protein kinase</fullName>
    </recommendedName>
</protein>
<name>A0A6L2PVC2_COPFO</name>
<dbReference type="SUPFAM" id="SSF48726">
    <property type="entry name" value="Immunoglobulin"/>
    <property type="match status" value="1"/>
</dbReference>
<comment type="subcellular location">
    <subcellularLocation>
        <location evidence="1">Cytoplasm</location>
    </subcellularLocation>
</comment>
<evidence type="ECO:0000256" key="6">
    <source>
        <dbReference type="PROSITE-ProRule" id="PRU10141"/>
    </source>
</evidence>
<dbReference type="InterPro" id="IPR051336">
    <property type="entry name" value="RhoGEF_Guanine_NuclExch_SF"/>
</dbReference>
<dbReference type="GO" id="GO:0005524">
    <property type="term" value="F:ATP binding"/>
    <property type="evidence" value="ECO:0007669"/>
    <property type="project" value="UniProtKB-UniRule"/>
</dbReference>
<evidence type="ECO:0000259" key="10">
    <source>
        <dbReference type="PROSITE" id="PS50011"/>
    </source>
</evidence>
<dbReference type="EMBL" id="BLKM01000498">
    <property type="protein sequence ID" value="GFG34598.1"/>
    <property type="molecule type" value="Genomic_DNA"/>
</dbReference>
<dbReference type="Pfam" id="PF00069">
    <property type="entry name" value="Pkinase"/>
    <property type="match status" value="1"/>
</dbReference>
<feature type="compositionally biased region" description="Low complexity" evidence="7">
    <location>
        <begin position="134"/>
        <end position="152"/>
    </location>
</feature>
<dbReference type="InterPro" id="IPR000219">
    <property type="entry name" value="DH_dom"/>
</dbReference>
<feature type="domain" description="Ig-like" evidence="11">
    <location>
        <begin position="897"/>
        <end position="992"/>
    </location>
</feature>
<dbReference type="InterPro" id="IPR013783">
    <property type="entry name" value="Ig-like_fold"/>
</dbReference>
<keyword evidence="2" id="KW-0963">Cytoplasm</keyword>
<accession>A0A6L2PVC2</accession>
<dbReference type="InterPro" id="IPR013098">
    <property type="entry name" value="Ig_I-set"/>
</dbReference>
<dbReference type="CDD" id="cd00063">
    <property type="entry name" value="FN3"/>
    <property type="match status" value="1"/>
</dbReference>
<dbReference type="Gene3D" id="2.60.40.10">
    <property type="entry name" value="Immunoglobulins"/>
    <property type="match status" value="2"/>
</dbReference>
<dbReference type="SUPFAM" id="SSF50044">
    <property type="entry name" value="SH3-domain"/>
    <property type="match status" value="1"/>
</dbReference>
<dbReference type="PROSITE" id="PS00108">
    <property type="entry name" value="PROTEIN_KINASE_ST"/>
    <property type="match status" value="1"/>
</dbReference>
<dbReference type="InterPro" id="IPR001849">
    <property type="entry name" value="PH_domain"/>
</dbReference>
<dbReference type="SUPFAM" id="SSF50729">
    <property type="entry name" value="PH domain-like"/>
    <property type="match status" value="1"/>
</dbReference>
<gene>
    <name evidence="13" type="ORF">Cfor_01929</name>
</gene>
<dbReference type="Proteomes" id="UP000502823">
    <property type="component" value="Unassembled WGS sequence"/>
</dbReference>
<dbReference type="InterPro" id="IPR036179">
    <property type="entry name" value="Ig-like_dom_sf"/>
</dbReference>
<dbReference type="GO" id="GO:0007411">
    <property type="term" value="P:axon guidance"/>
    <property type="evidence" value="ECO:0007669"/>
    <property type="project" value="TreeGrafter"/>
</dbReference>
<evidence type="ECO:0000256" key="1">
    <source>
        <dbReference type="ARBA" id="ARBA00004496"/>
    </source>
</evidence>
<proteinExistence type="predicted"/>
<dbReference type="InterPro" id="IPR011993">
    <property type="entry name" value="PH-like_dom_sf"/>
</dbReference>
<dbReference type="InParanoid" id="A0A6L2PVC2"/>
<dbReference type="SUPFAM" id="SSF56112">
    <property type="entry name" value="Protein kinase-like (PK-like)"/>
    <property type="match status" value="1"/>
</dbReference>
<dbReference type="Gene3D" id="3.30.200.20">
    <property type="entry name" value="Phosphorylase Kinase, domain 1"/>
    <property type="match status" value="1"/>
</dbReference>
<dbReference type="Gene3D" id="2.30.30.40">
    <property type="entry name" value="SH3 Domains"/>
    <property type="match status" value="1"/>
</dbReference>
<dbReference type="SMART" id="SM00220">
    <property type="entry name" value="S_TKc"/>
    <property type="match status" value="1"/>
</dbReference>
<dbReference type="InterPro" id="IPR036116">
    <property type="entry name" value="FN3_sf"/>
</dbReference>
<dbReference type="InterPro" id="IPR035899">
    <property type="entry name" value="DBL_dom_sf"/>
</dbReference>
<dbReference type="SUPFAM" id="SSF48065">
    <property type="entry name" value="DBL homology domain (DH-domain)"/>
    <property type="match status" value="1"/>
</dbReference>
<dbReference type="GO" id="GO:0019898">
    <property type="term" value="C:extrinsic component of membrane"/>
    <property type="evidence" value="ECO:0007669"/>
    <property type="project" value="TreeGrafter"/>
</dbReference>
<evidence type="ECO:0000256" key="2">
    <source>
        <dbReference type="ARBA" id="ARBA00022490"/>
    </source>
</evidence>
<dbReference type="SMART" id="SM00233">
    <property type="entry name" value="PH"/>
    <property type="match status" value="1"/>
</dbReference>
<dbReference type="Pfam" id="PF00621">
    <property type="entry name" value="RhoGEF"/>
    <property type="match status" value="1"/>
</dbReference>
<dbReference type="CDD" id="cd13241">
    <property type="entry name" value="PH2_Kalirin_Trio_p63RhoGEF"/>
    <property type="match status" value="1"/>
</dbReference>
<dbReference type="InterPro" id="IPR017441">
    <property type="entry name" value="Protein_kinase_ATP_BS"/>
</dbReference>
<feature type="region of interest" description="Disordered" evidence="7">
    <location>
        <begin position="1"/>
        <end position="164"/>
    </location>
</feature>
<evidence type="ECO:0008006" key="15">
    <source>
        <dbReference type="Google" id="ProtNLM"/>
    </source>
</evidence>
<dbReference type="Pfam" id="PF22697">
    <property type="entry name" value="SOS1_NGEF_PH"/>
    <property type="match status" value="1"/>
</dbReference>
<evidence type="ECO:0000259" key="8">
    <source>
        <dbReference type="PROSITE" id="PS50003"/>
    </source>
</evidence>
<dbReference type="InterPro" id="IPR008271">
    <property type="entry name" value="Ser/Thr_kinase_AS"/>
</dbReference>
<organism evidence="13 14">
    <name type="scientific">Coptotermes formosanus</name>
    <name type="common">Formosan subterranean termite</name>
    <dbReference type="NCBI Taxonomy" id="36987"/>
    <lineage>
        <taxon>Eukaryota</taxon>
        <taxon>Metazoa</taxon>
        <taxon>Ecdysozoa</taxon>
        <taxon>Arthropoda</taxon>
        <taxon>Hexapoda</taxon>
        <taxon>Insecta</taxon>
        <taxon>Pterygota</taxon>
        <taxon>Neoptera</taxon>
        <taxon>Polyneoptera</taxon>
        <taxon>Dictyoptera</taxon>
        <taxon>Blattodea</taxon>
        <taxon>Blattoidea</taxon>
        <taxon>Termitoidae</taxon>
        <taxon>Rhinotermitidae</taxon>
        <taxon>Coptotermes</taxon>
    </lineage>
</organism>
<dbReference type="PROSITE" id="PS50011">
    <property type="entry name" value="PROTEIN_KINASE_DOM"/>
    <property type="match status" value="1"/>
</dbReference>
<dbReference type="Pfam" id="PF07679">
    <property type="entry name" value="I-set"/>
    <property type="match status" value="1"/>
</dbReference>
<dbReference type="GO" id="GO:0005085">
    <property type="term" value="F:guanyl-nucleotide exchange factor activity"/>
    <property type="evidence" value="ECO:0007669"/>
    <property type="project" value="UniProtKB-KW"/>
</dbReference>
<dbReference type="PROSITE" id="PS50853">
    <property type="entry name" value="FN3"/>
    <property type="match status" value="1"/>
</dbReference>
<evidence type="ECO:0000313" key="13">
    <source>
        <dbReference type="EMBL" id="GFG34598.1"/>
    </source>
</evidence>
<dbReference type="FunFam" id="1.20.900.10:FF:000008">
    <property type="entry name" value="rho guanine nucleotide exchange factor 25"/>
    <property type="match status" value="1"/>
</dbReference>
<dbReference type="GO" id="GO:0005737">
    <property type="term" value="C:cytoplasm"/>
    <property type="evidence" value="ECO:0007669"/>
    <property type="project" value="UniProtKB-SubCell"/>
</dbReference>
<feature type="compositionally biased region" description="Low complexity" evidence="7">
    <location>
        <begin position="90"/>
        <end position="100"/>
    </location>
</feature>
<dbReference type="InterPro" id="IPR055251">
    <property type="entry name" value="SOS1_NGEF_PH"/>
</dbReference>
<evidence type="ECO:0000256" key="4">
    <source>
        <dbReference type="ARBA" id="ARBA00022741"/>
    </source>
</evidence>
<dbReference type="InterPro" id="IPR011009">
    <property type="entry name" value="Kinase-like_dom_sf"/>
</dbReference>
<evidence type="ECO:0000256" key="3">
    <source>
        <dbReference type="ARBA" id="ARBA00022658"/>
    </source>
</evidence>
<keyword evidence="5 6" id="KW-0067">ATP-binding</keyword>
<dbReference type="Gene3D" id="1.20.900.10">
    <property type="entry name" value="Dbl homology (DH) domain"/>
    <property type="match status" value="1"/>
</dbReference>
<evidence type="ECO:0000259" key="11">
    <source>
        <dbReference type="PROSITE" id="PS50835"/>
    </source>
</evidence>
<feature type="domain" description="Fibronectin type-III" evidence="12">
    <location>
        <begin position="1005"/>
        <end position="1094"/>
    </location>
</feature>
<dbReference type="PROSITE" id="PS50003">
    <property type="entry name" value="PH_DOMAIN"/>
    <property type="match status" value="1"/>
</dbReference>
<comment type="caution">
    <text evidence="13">The sequence shown here is derived from an EMBL/GenBank/DDBJ whole genome shotgun (WGS) entry which is preliminary data.</text>
</comment>
<keyword evidence="14" id="KW-1185">Reference proteome</keyword>
<evidence type="ECO:0000256" key="5">
    <source>
        <dbReference type="ARBA" id="ARBA00022840"/>
    </source>
</evidence>
<dbReference type="InterPro" id="IPR036028">
    <property type="entry name" value="SH3-like_dom_sf"/>
</dbReference>
<dbReference type="GO" id="GO:0035556">
    <property type="term" value="P:intracellular signal transduction"/>
    <property type="evidence" value="ECO:0007669"/>
    <property type="project" value="InterPro"/>
</dbReference>
<evidence type="ECO:0000259" key="9">
    <source>
        <dbReference type="PROSITE" id="PS50010"/>
    </source>
</evidence>
<dbReference type="InterPro" id="IPR003961">
    <property type="entry name" value="FN3_dom"/>
</dbReference>
<dbReference type="SMART" id="SM00325">
    <property type="entry name" value="RhoGEF"/>
    <property type="match status" value="1"/>
</dbReference>
<dbReference type="PROSITE" id="PS00741">
    <property type="entry name" value="DH_1"/>
    <property type="match status" value="1"/>
</dbReference>
<dbReference type="Gene3D" id="2.30.29.30">
    <property type="entry name" value="Pleckstrin-homology domain (PH domain)/Phosphotyrosine-binding domain (PTB)"/>
    <property type="match status" value="1"/>
</dbReference>
<feature type="binding site" evidence="6">
    <location>
        <position position="1129"/>
    </location>
    <ligand>
        <name>ATP</name>
        <dbReference type="ChEBI" id="CHEBI:30616"/>
    </ligand>
</feature>
<dbReference type="InterPro" id="IPR001331">
    <property type="entry name" value="GDS_CDC24_CS"/>
</dbReference>
<dbReference type="PROSITE" id="PS50835">
    <property type="entry name" value="IG_LIKE"/>
    <property type="match status" value="1"/>
</dbReference>
<keyword evidence="3" id="KW-0344">Guanine-nucleotide releasing factor</keyword>
<dbReference type="InterPro" id="IPR007110">
    <property type="entry name" value="Ig-like_dom"/>
</dbReference>
<dbReference type="SUPFAM" id="SSF49265">
    <property type="entry name" value="Fibronectin type III"/>
    <property type="match status" value="1"/>
</dbReference>
<dbReference type="OrthoDB" id="10256089at2759"/>
<feature type="domain" description="Protein kinase" evidence="10">
    <location>
        <begin position="1100"/>
        <end position="1357"/>
    </location>
</feature>
<evidence type="ECO:0000259" key="12">
    <source>
        <dbReference type="PROSITE" id="PS50853"/>
    </source>
</evidence>
<feature type="domain" description="PH" evidence="8">
    <location>
        <begin position="466"/>
        <end position="576"/>
    </location>
</feature>
<dbReference type="GO" id="GO:0004672">
    <property type="term" value="F:protein kinase activity"/>
    <property type="evidence" value="ECO:0007669"/>
    <property type="project" value="InterPro"/>
</dbReference>
<dbReference type="CDD" id="cd00160">
    <property type="entry name" value="RhoGEF"/>
    <property type="match status" value="1"/>
</dbReference>
<evidence type="ECO:0000256" key="7">
    <source>
        <dbReference type="SAM" id="MobiDB-lite"/>
    </source>
</evidence>
<evidence type="ECO:0000313" key="14">
    <source>
        <dbReference type="Proteomes" id="UP000502823"/>
    </source>
</evidence>
<feature type="domain" description="DH" evidence="9">
    <location>
        <begin position="265"/>
        <end position="448"/>
    </location>
</feature>
<keyword evidence="4 6" id="KW-0547">Nucleotide-binding</keyword>
<dbReference type="PANTHER" id="PTHR22826">
    <property type="entry name" value="RHO GUANINE EXCHANGE FACTOR-RELATED"/>
    <property type="match status" value="1"/>
</dbReference>
<dbReference type="PROSITE" id="PS00107">
    <property type="entry name" value="PROTEIN_KINASE_ATP"/>
    <property type="match status" value="1"/>
</dbReference>
<dbReference type="PROSITE" id="PS50010">
    <property type="entry name" value="DH_2"/>
    <property type="match status" value="1"/>
</dbReference>
<feature type="non-terminal residue" evidence="13">
    <location>
        <position position="1"/>
    </location>
</feature>
<sequence length="1372" mass="151169">AGTSDGSGVGAVTTSSPVNKRRVFSGRKWLPPPLRKLSQGKVEKGAASTAPDRPPLKKIGSDKRFKLPSGDMGNKQAPQSQSEEEEDRIAAGTAAATTAALPGASRATISNYPPQENGEDGEEELPPLPPPMKPITEPMLVASSSASSTAEESQGKRSSSLSLKALEGATSADLAEIEQIVKERMEQHTENQERNSLLNRDLKSVGESAGSLCDGEGSHISATFESAVGETLEGGVDRVDGLVAVAGSSVTDRSSASSESSAIQQREYVIRELVDTERDYVHDLREVVEGYMALMRDSDCEIVMPEDLKGGKDKMVFGNVEAIYEWHRDFFLKALEKCTEHPEELGPLFKRYERKLYMYVVYCQNKPVSEYIVSEYIDTYFEELRQKLGHKLQLCDLLIKPVQRIMKYQLLLRDIYKYTERAKLYSEMESLRQAMQVMQVVPKKANDMMDVGRLQGFDGKITAQGDLLLHGPLICCEESTGSNSKGKELQVFLFEQNIIFSEAVGKKTQFTNPVYIHKAHIQANKMILDEHVDDGDSYKFVIRSTDPRKPNLGFICQPSSKENCDEWVSTIRSILQKQKDFLKAIQSPIAYQKGELTKEFSAPEFSTVWNPSLRKTMSQPAPQTEHDSSAGTGKVNGHLHKASTMPCSSNTATATISASPDAIPLITSTQRNHCYSGDTSPDAYVMGANARMHSPPKNRLNLFEGFRNTLRSRAKSEVPFSGRSECDWNCRSMGSSSEDNKNSMRRWSETGSPHLVETLGLPLMASGSVVKVTADFHAIQGDELAANKGDTVRILTFSPLRGYLVRRCGGERDGEEGWLPAHILPHHHHHHHQHHHPGSDVTLPRKPWSFRFRKPHFSGGGRKCERRSLDGGMESPLLSVSGGGTKSLIPECASPPPEFQDRLCDVCVPCGGKVLLRCRLHCHSHGEVGDLNITWNKFLGDTGESVVLQNGGRYSISILNDGVVSLAIENCHPTDAGEYSCLASNDAGSTMTSAWLCVTGSHCNHSSAPRVQLLSGSSVLVEWDGIPAGQYILECCHHDSGSWVTVGNGPIQGLSKVVHGLDSGEEYSFRVNSGHPSTPVTVPAQWGSSTWQQEQFQRRYVELEELGRGRFSVVRRARDRGTSQEVAIKQVMSRRQSHDVTQAEYALMARLQHSNIVRALALFTSAPQPCMDTIVMELVAGPMLFSFICKQGDEYKEGTVCHYMRQLMSALSYLHCQGIAHLDVKPENVMVDLSGSCSVLKLVDMGDAVSVTRNLEVLPPPNLEFAAPEMVLGQPVGCKTDMWSVGVFLYSFLSGVSPFLDDSVEETTANILKCDFCFPDEYFADISNEGKDLIGSLLVATSSQRMNAQECLDSLWFKDVTIMITNSFTVTY</sequence>
<dbReference type="Gene3D" id="1.10.510.10">
    <property type="entry name" value="Transferase(Phosphotransferase) domain 1"/>
    <property type="match status" value="1"/>
</dbReference>